<accession>A0A2V4LM20</accession>
<organism evidence="2 3">
    <name type="scientific">Aquipseudomonas alcaligenes</name>
    <name type="common">Pseudomonas alcaligenes</name>
    <dbReference type="NCBI Taxonomy" id="43263"/>
    <lineage>
        <taxon>Bacteria</taxon>
        <taxon>Pseudomonadati</taxon>
        <taxon>Pseudomonadota</taxon>
        <taxon>Gammaproteobacteria</taxon>
        <taxon>Pseudomonadales</taxon>
        <taxon>Pseudomonadaceae</taxon>
        <taxon>Aquipseudomonas</taxon>
    </lineage>
</organism>
<feature type="chain" id="PRO_5015945138" evidence="1">
    <location>
        <begin position="32"/>
        <end position="112"/>
    </location>
</feature>
<proteinExistence type="predicted"/>
<evidence type="ECO:0000256" key="1">
    <source>
        <dbReference type="SAM" id="SignalP"/>
    </source>
</evidence>
<sequence>MHDAPTGSRAMKLFPPLLCTACLLLSLPTLADHARGGWPQGQRDWEAEYRDGPCRVKEEFEDDGYEVEIKCRHGHGAHWRGEWKEEFRVGACKVKREAKFDEYKEEVECDDD</sequence>
<evidence type="ECO:0000313" key="2">
    <source>
        <dbReference type="EMBL" id="PYC25860.1"/>
    </source>
</evidence>
<dbReference type="AlphaFoldDB" id="A0A2V4LM20"/>
<name>A0A2V4LM20_AQUAC</name>
<gene>
    <name evidence="2" type="ORF">DMO17_09330</name>
</gene>
<evidence type="ECO:0000313" key="3">
    <source>
        <dbReference type="Proteomes" id="UP000248146"/>
    </source>
</evidence>
<comment type="caution">
    <text evidence="2">The sequence shown here is derived from an EMBL/GenBank/DDBJ whole genome shotgun (WGS) entry which is preliminary data.</text>
</comment>
<feature type="signal peptide" evidence="1">
    <location>
        <begin position="1"/>
        <end position="31"/>
    </location>
</feature>
<dbReference type="Proteomes" id="UP000248146">
    <property type="component" value="Unassembled WGS sequence"/>
</dbReference>
<protein>
    <submittedName>
        <fullName evidence="2">Uncharacterized protein</fullName>
    </submittedName>
</protein>
<reference evidence="2 3" key="1">
    <citation type="submission" date="2018-06" db="EMBL/GenBank/DDBJ databases">
        <title>Pseudomonas diversity within urban Lake Michigan freshwaters.</title>
        <authorList>
            <person name="Batrich M."/>
            <person name="Hatzopoulos T."/>
            <person name="Putonti C."/>
        </authorList>
    </citation>
    <scope>NUCLEOTIDE SEQUENCE [LARGE SCALE GENOMIC DNA]</scope>
    <source>
        <strain evidence="2 3">MB-090714</strain>
    </source>
</reference>
<keyword evidence="1" id="KW-0732">Signal</keyword>
<dbReference type="EMBL" id="QJRX01000004">
    <property type="protein sequence ID" value="PYC25860.1"/>
    <property type="molecule type" value="Genomic_DNA"/>
</dbReference>